<sequence>MIQTKQQPSKTQYLPEISQRPTPQIIHKGDSQTVSEIKSSDFIGQSTDSSTLAPAVNTGFKPDSIVIESGFKPIIREPLMASEDKIADFEADNANRREDTDVIEDYEDSPQHISNHAYPVQIPSDKITESFEPMFIPSPPDHLLPTNDRTKEVFPKNHAKEDRPHPVYVKSESELNSLFGKKNMDKSFSSDLIMESDRVSPQYLPPDPKLPKEHSQRLSADQTFTTYDGKTISAATLTSLPDINKVNSKLFSSKLPANTELLLKMPQFGPFKGEIPPPVDEHFKKDSIEMSHLPLAQLKLVSSLVPKRSVTKLDNVEVEGTENRETKENIETEDASIEEEEFDGEDHETDEQLRTKRDVKMVQFEKDRERADPFENFKEENDKEYMKNSVVFEAVAAANRSVHIHWTTSLSFLILCLKLS</sequence>
<evidence type="ECO:0000313" key="3">
    <source>
        <dbReference type="Proteomes" id="UP000837857"/>
    </source>
</evidence>
<feature type="region of interest" description="Disordered" evidence="1">
    <location>
        <begin position="1"/>
        <end position="33"/>
    </location>
</feature>
<dbReference type="EMBL" id="OW152838">
    <property type="protein sequence ID" value="CAH2058946.1"/>
    <property type="molecule type" value="Genomic_DNA"/>
</dbReference>
<feature type="non-terminal residue" evidence="2">
    <location>
        <position position="420"/>
    </location>
</feature>
<accession>A0ABN8IMK3</accession>
<dbReference type="Proteomes" id="UP000837857">
    <property type="component" value="Chromosome 26"/>
</dbReference>
<organism evidence="2 3">
    <name type="scientific">Iphiclides podalirius</name>
    <name type="common">scarce swallowtail</name>
    <dbReference type="NCBI Taxonomy" id="110791"/>
    <lineage>
        <taxon>Eukaryota</taxon>
        <taxon>Metazoa</taxon>
        <taxon>Ecdysozoa</taxon>
        <taxon>Arthropoda</taxon>
        <taxon>Hexapoda</taxon>
        <taxon>Insecta</taxon>
        <taxon>Pterygota</taxon>
        <taxon>Neoptera</taxon>
        <taxon>Endopterygota</taxon>
        <taxon>Lepidoptera</taxon>
        <taxon>Glossata</taxon>
        <taxon>Ditrysia</taxon>
        <taxon>Papilionoidea</taxon>
        <taxon>Papilionidae</taxon>
        <taxon>Papilioninae</taxon>
        <taxon>Iphiclides</taxon>
    </lineage>
</organism>
<feature type="region of interest" description="Disordered" evidence="1">
    <location>
        <begin position="317"/>
        <end position="354"/>
    </location>
</feature>
<reference evidence="2" key="1">
    <citation type="submission" date="2022-03" db="EMBL/GenBank/DDBJ databases">
        <authorList>
            <person name="Martin H S."/>
        </authorList>
    </citation>
    <scope>NUCLEOTIDE SEQUENCE</scope>
</reference>
<evidence type="ECO:0000256" key="1">
    <source>
        <dbReference type="SAM" id="MobiDB-lite"/>
    </source>
</evidence>
<gene>
    <name evidence="2" type="ORF">IPOD504_LOCUS10647</name>
</gene>
<protein>
    <submittedName>
        <fullName evidence="2">Uncharacterized protein</fullName>
    </submittedName>
</protein>
<feature type="compositionally biased region" description="Polar residues" evidence="1">
    <location>
        <begin position="1"/>
        <end position="12"/>
    </location>
</feature>
<feature type="compositionally biased region" description="Acidic residues" evidence="1">
    <location>
        <begin position="331"/>
        <end position="349"/>
    </location>
</feature>
<proteinExistence type="predicted"/>
<evidence type="ECO:0000313" key="2">
    <source>
        <dbReference type="EMBL" id="CAH2058946.1"/>
    </source>
</evidence>
<keyword evidence="3" id="KW-1185">Reference proteome</keyword>
<name>A0ABN8IMK3_9NEOP</name>
<feature type="compositionally biased region" description="Basic and acidic residues" evidence="1">
    <location>
        <begin position="321"/>
        <end position="330"/>
    </location>
</feature>